<dbReference type="Proteomes" id="UP000249725">
    <property type="component" value="Unassembled WGS sequence"/>
</dbReference>
<dbReference type="InterPro" id="IPR007341">
    <property type="entry name" value="Transgly_assoc"/>
</dbReference>
<evidence type="ECO:0000256" key="7">
    <source>
        <dbReference type="SAM" id="Phobius"/>
    </source>
</evidence>
<comment type="caution">
    <text evidence="8">The sequence shown here is derived from an EMBL/GenBank/DDBJ whole genome shotgun (WGS) entry which is preliminary data.</text>
</comment>
<protein>
    <submittedName>
        <fullName evidence="8">GlsB/YeaQ/YmgE family stress response membrane protein</fullName>
    </submittedName>
</protein>
<keyword evidence="5 7" id="KW-1133">Transmembrane helix</keyword>
<dbReference type="PANTHER" id="PTHR33884">
    <property type="entry name" value="UPF0410 PROTEIN YMGE"/>
    <property type="match status" value="1"/>
</dbReference>
<keyword evidence="3" id="KW-1003">Cell membrane</keyword>
<evidence type="ECO:0000256" key="1">
    <source>
        <dbReference type="ARBA" id="ARBA00004651"/>
    </source>
</evidence>
<dbReference type="PANTHER" id="PTHR33884:SF3">
    <property type="entry name" value="UPF0410 PROTEIN YMGE"/>
    <property type="match status" value="1"/>
</dbReference>
<dbReference type="Pfam" id="PF04226">
    <property type="entry name" value="Transgly_assoc"/>
    <property type="match status" value="1"/>
</dbReference>
<gene>
    <name evidence="8" type="ORF">DJ018_10290</name>
</gene>
<evidence type="ECO:0000313" key="9">
    <source>
        <dbReference type="Proteomes" id="UP000249725"/>
    </source>
</evidence>
<evidence type="ECO:0000313" key="8">
    <source>
        <dbReference type="EMBL" id="RAK52590.1"/>
    </source>
</evidence>
<dbReference type="EMBL" id="QFYR01000002">
    <property type="protein sequence ID" value="RAK52590.1"/>
    <property type="molecule type" value="Genomic_DNA"/>
</dbReference>
<comment type="similarity">
    <text evidence="2">Belongs to the UPF0410 family.</text>
</comment>
<evidence type="ECO:0000256" key="3">
    <source>
        <dbReference type="ARBA" id="ARBA00022475"/>
    </source>
</evidence>
<evidence type="ECO:0000256" key="4">
    <source>
        <dbReference type="ARBA" id="ARBA00022692"/>
    </source>
</evidence>
<dbReference type="RefSeq" id="WP_111514876.1">
    <property type="nucleotide sequence ID" value="NZ_QFYR01000002.1"/>
</dbReference>
<keyword evidence="4 7" id="KW-0812">Transmembrane</keyword>
<evidence type="ECO:0000256" key="2">
    <source>
        <dbReference type="ARBA" id="ARBA00011006"/>
    </source>
</evidence>
<keyword evidence="9" id="KW-1185">Reference proteome</keyword>
<organism evidence="8 9">
    <name type="scientific">Phenylobacterium deserti</name>
    <dbReference type="NCBI Taxonomy" id="1914756"/>
    <lineage>
        <taxon>Bacteria</taxon>
        <taxon>Pseudomonadati</taxon>
        <taxon>Pseudomonadota</taxon>
        <taxon>Alphaproteobacteria</taxon>
        <taxon>Caulobacterales</taxon>
        <taxon>Caulobacteraceae</taxon>
        <taxon>Phenylobacterium</taxon>
    </lineage>
</organism>
<sequence length="85" mass="8841">MNGVGIIGAIVIGILAGWIAEKVMGRNHGLLTNLIVGLVGAFLGGFLASSIGWNTGAGWIPSLIVSTLGAILLLFLVGLFRRRRV</sequence>
<feature type="transmembrane region" description="Helical" evidence="7">
    <location>
        <begin position="30"/>
        <end position="53"/>
    </location>
</feature>
<feature type="transmembrane region" description="Helical" evidence="7">
    <location>
        <begin position="6"/>
        <end position="23"/>
    </location>
</feature>
<evidence type="ECO:0000256" key="5">
    <source>
        <dbReference type="ARBA" id="ARBA00022989"/>
    </source>
</evidence>
<reference evidence="9" key="1">
    <citation type="submission" date="2018-05" db="EMBL/GenBank/DDBJ databases">
        <authorList>
            <person name="Li X."/>
        </authorList>
    </citation>
    <scope>NUCLEOTIDE SEQUENCE [LARGE SCALE GENOMIC DNA]</scope>
    <source>
        <strain evidence="9">YIM 73061</strain>
    </source>
</reference>
<keyword evidence="6 7" id="KW-0472">Membrane</keyword>
<proteinExistence type="inferred from homology"/>
<evidence type="ECO:0000256" key="6">
    <source>
        <dbReference type="ARBA" id="ARBA00023136"/>
    </source>
</evidence>
<accession>A0A328AD74</accession>
<dbReference type="AlphaFoldDB" id="A0A328AD74"/>
<comment type="subcellular location">
    <subcellularLocation>
        <location evidence="1">Cell membrane</location>
        <topology evidence="1">Multi-pass membrane protein</topology>
    </subcellularLocation>
</comment>
<name>A0A328AD74_9CAUL</name>
<feature type="transmembrane region" description="Helical" evidence="7">
    <location>
        <begin position="59"/>
        <end position="80"/>
    </location>
</feature>
<dbReference type="GO" id="GO:0005886">
    <property type="term" value="C:plasma membrane"/>
    <property type="evidence" value="ECO:0007669"/>
    <property type="project" value="UniProtKB-SubCell"/>
</dbReference>